<gene>
    <name evidence="7" type="primary">GSTT1</name>
</gene>
<feature type="region of interest" description="Disordered" evidence="4">
    <location>
        <begin position="122"/>
        <end position="147"/>
    </location>
</feature>
<evidence type="ECO:0000256" key="2">
    <source>
        <dbReference type="ARBA" id="ARBA00022771"/>
    </source>
</evidence>
<dbReference type="InterPro" id="IPR036249">
    <property type="entry name" value="Thioredoxin-like_sf"/>
</dbReference>
<dbReference type="GO" id="GO:0006749">
    <property type="term" value="P:glutathione metabolic process"/>
    <property type="evidence" value="ECO:0007669"/>
    <property type="project" value="TreeGrafter"/>
</dbReference>
<dbReference type="GO" id="GO:0008270">
    <property type="term" value="F:zinc ion binding"/>
    <property type="evidence" value="ECO:0007669"/>
    <property type="project" value="UniProtKB-KW"/>
</dbReference>
<dbReference type="CDD" id="cd03177">
    <property type="entry name" value="GST_C_Delta_Epsilon"/>
    <property type="match status" value="1"/>
</dbReference>
<dbReference type="Pfam" id="PF00043">
    <property type="entry name" value="GST_C"/>
    <property type="match status" value="1"/>
</dbReference>
<dbReference type="SUPFAM" id="SSF52833">
    <property type="entry name" value="Thioredoxin-like"/>
    <property type="match status" value="1"/>
</dbReference>
<dbReference type="InterPro" id="IPR036282">
    <property type="entry name" value="Glutathione-S-Trfase_C_sf"/>
</dbReference>
<dbReference type="PROSITE" id="PS50404">
    <property type="entry name" value="GST_NTER"/>
    <property type="match status" value="1"/>
</dbReference>
<dbReference type="InterPro" id="IPR004045">
    <property type="entry name" value="Glutathione_S-Trfase_N"/>
</dbReference>
<dbReference type="Gene3D" id="2.20.25.240">
    <property type="match status" value="4"/>
</dbReference>
<feature type="compositionally biased region" description="Basic residues" evidence="4">
    <location>
        <begin position="999"/>
        <end position="1009"/>
    </location>
</feature>
<evidence type="ECO:0000259" key="6">
    <source>
        <dbReference type="PROSITE" id="PS50405"/>
    </source>
</evidence>
<keyword evidence="7" id="KW-0808">Transferase</keyword>
<evidence type="ECO:0000256" key="3">
    <source>
        <dbReference type="ARBA" id="ARBA00022833"/>
    </source>
</evidence>
<dbReference type="InterPro" id="IPR007588">
    <property type="entry name" value="Znf_FLYWCH"/>
</dbReference>
<keyword evidence="3" id="KW-0862">Zinc</keyword>
<reference evidence="7" key="1">
    <citation type="submission" date="2013-07" db="EMBL/GenBank/DDBJ databases">
        <authorList>
            <person name="Geib S."/>
        </authorList>
    </citation>
    <scope>NUCLEOTIDE SEQUENCE</scope>
</reference>
<keyword evidence="2" id="KW-0863">Zinc-finger</keyword>
<dbReference type="Gene3D" id="3.40.30.10">
    <property type="entry name" value="Glutaredoxin"/>
    <property type="match status" value="1"/>
</dbReference>
<dbReference type="PANTHER" id="PTHR43969:SF7">
    <property type="entry name" value="GST-CONTAINING FLYWCH ZINC-FINGER PROTEIN"/>
    <property type="match status" value="1"/>
</dbReference>
<evidence type="ECO:0000313" key="7">
    <source>
        <dbReference type="EMBL" id="JAB98422.1"/>
    </source>
</evidence>
<reference evidence="7" key="2">
    <citation type="journal article" date="2014" name="BMC Genomics">
        <title>A genomic perspective to assessing quality of mass-reared SIT flies used in Mediterranean fruit fly (Ceratitis capitata) eradication in California.</title>
        <authorList>
            <person name="Calla B."/>
            <person name="Hall B."/>
            <person name="Hou S."/>
            <person name="Geib S.M."/>
        </authorList>
    </citation>
    <scope>NUCLEOTIDE SEQUENCE</scope>
</reference>
<name>W8BI46_CERCA</name>
<dbReference type="SUPFAM" id="SSF47616">
    <property type="entry name" value="GST C-terminal domain-like"/>
    <property type="match status" value="1"/>
</dbReference>
<feature type="region of interest" description="Disordered" evidence="4">
    <location>
        <begin position="990"/>
        <end position="1009"/>
    </location>
</feature>
<sequence>MSEMDISQVQMVRSAKGVDMLCVDGYLYHFVDRGNKRCRWVCNKLKSKYHTCRSRIATVIVAGDETQHKVVRVTNEHTHDRCTEREISKVVERKLNADLIGKPCTLISKHLKRKQDLSAEQDVESNECIQRSDDGSESDEWPIDDNDDMFPKEIKAKKIVENSSNINSRGNYFNFEKQKLYMLKTALGRQMICVEGFLYRLESKSITSRTHRWECIRQDPPCRVRILTECLSNNTHRVKDRQVIHHSHDGYTPSKLTKLLHKNSITVLTTNGKNDQLFHSIESLDMTENVGLVQSTPLSKPPKKRIIESLTAELLNSSSEETCNNAQGKAKRVRTKAQPVTYTYSEDPLAALTTNTKYDLEKAKFTFLPSAKGHKVLCLDNYIFHLDTRSPRNGRAYWTCLLRRDKFYKCNARVTTEMTHKGPVIVRVSGTHFHSNHSQDIKRRLCRSFVAQNAEKAGFTTANILNESGNQLNQEFKEIVEKSKETIERRIGQLGKRAEEKGSKETVKRLVIDLDDNTVSSFSSELDSDDDHLDNSSTLPKNLKEMREDSGNIEYITEAVSPNTYEYIKKQEIILKPSYQYLVQEITTGEEMEVEYLDINAYSNTEDQLDTKTSIDKDYLDISISPEKEMFKNPSIDETMNVNNVSTLRSAKGRELLCVDGFIYHLRSTRNNRTYWSCIKCKDPELNCKSRVSTINVDNEIRVFRTTNSHSHPVIESDIKRRLYNEIRIDKNDSEEMYGGTSIDALNVKYTKILGQDSSSKKRLDNFDSEIEDAIGMTMKLYAVSDGPPSLAVRMVLHSLNIPYELVNIDFIAGEHLTEEYAKMNPQKEIPVLDDDGFYLAESIAIMQYLCDKYAPSSKLYPRDATNRAIVNHRLCFNMGFYYASISAHSMAPIFFDYQRTDMSLKKVNNALSVFETYLRDGGTKYAASDFLTIADFGLVSATLCLEAISFDLSPYPLIQKWYETFKDENPELWEIAKSGMQEIAEFEKNPPDLSSMKHPFHPTRKAKV</sequence>
<proteinExistence type="evidence at transcript level"/>
<dbReference type="GO" id="GO:0004364">
    <property type="term" value="F:glutathione transferase activity"/>
    <property type="evidence" value="ECO:0007669"/>
    <property type="project" value="TreeGrafter"/>
</dbReference>
<dbReference type="InterPro" id="IPR010987">
    <property type="entry name" value="Glutathione-S-Trfase_C-like"/>
</dbReference>
<dbReference type="PROSITE" id="PS50405">
    <property type="entry name" value="GST_CTER"/>
    <property type="match status" value="1"/>
</dbReference>
<dbReference type="FunFam" id="3.40.30.10:FF:000295">
    <property type="entry name" value="Glutathione S-transferase unclassified 1"/>
    <property type="match status" value="1"/>
</dbReference>
<feature type="compositionally biased region" description="Acidic residues" evidence="4">
    <location>
        <begin position="135"/>
        <end position="147"/>
    </location>
</feature>
<evidence type="ECO:0000256" key="1">
    <source>
        <dbReference type="ARBA" id="ARBA00022723"/>
    </source>
</evidence>
<dbReference type="Gene3D" id="1.20.1050.10">
    <property type="match status" value="1"/>
</dbReference>
<dbReference type="InterPro" id="IPR040079">
    <property type="entry name" value="Glutathione_S-Trfase"/>
</dbReference>
<dbReference type="SFLD" id="SFLDS00019">
    <property type="entry name" value="Glutathione_Transferase_(cytos"/>
    <property type="match status" value="1"/>
</dbReference>
<dbReference type="AlphaFoldDB" id="W8BI46"/>
<dbReference type="PANTHER" id="PTHR43969">
    <property type="entry name" value="GLUTATHIONE S TRANSFERASE D10, ISOFORM A-RELATED"/>
    <property type="match status" value="1"/>
</dbReference>
<evidence type="ECO:0000259" key="5">
    <source>
        <dbReference type="PROSITE" id="PS50404"/>
    </source>
</evidence>
<dbReference type="Pfam" id="PF02798">
    <property type="entry name" value="GST_N"/>
    <property type="match status" value="1"/>
</dbReference>
<organism evidence="7">
    <name type="scientific">Ceratitis capitata</name>
    <name type="common">Mediterranean fruit fly</name>
    <name type="synonym">Tephritis capitata</name>
    <dbReference type="NCBI Taxonomy" id="7213"/>
    <lineage>
        <taxon>Eukaryota</taxon>
        <taxon>Metazoa</taxon>
        <taxon>Ecdysozoa</taxon>
        <taxon>Arthropoda</taxon>
        <taxon>Hexapoda</taxon>
        <taxon>Insecta</taxon>
        <taxon>Pterygota</taxon>
        <taxon>Neoptera</taxon>
        <taxon>Endopterygota</taxon>
        <taxon>Diptera</taxon>
        <taxon>Brachycera</taxon>
        <taxon>Muscomorpha</taxon>
        <taxon>Tephritoidea</taxon>
        <taxon>Tephritidae</taxon>
        <taxon>Ceratitis</taxon>
        <taxon>Ceratitis</taxon>
    </lineage>
</organism>
<keyword evidence="1" id="KW-0479">Metal-binding</keyword>
<evidence type="ECO:0000256" key="4">
    <source>
        <dbReference type="SAM" id="MobiDB-lite"/>
    </source>
</evidence>
<dbReference type="FunFam" id="1.20.1050.10:FF:000007">
    <property type="entry name" value="Glutathione S-transferase 1-1"/>
    <property type="match status" value="1"/>
</dbReference>
<dbReference type="EMBL" id="GAMC01008133">
    <property type="protein sequence ID" value="JAB98422.1"/>
    <property type="molecule type" value="mRNA"/>
</dbReference>
<accession>W8BI46</accession>
<dbReference type="InterPro" id="IPR004046">
    <property type="entry name" value="GST_C"/>
</dbReference>
<feature type="domain" description="GST N-terminal" evidence="5">
    <location>
        <begin position="777"/>
        <end position="858"/>
    </location>
</feature>
<dbReference type="SFLD" id="SFLDG00358">
    <property type="entry name" value="Main_(cytGST)"/>
    <property type="match status" value="1"/>
</dbReference>
<feature type="domain" description="GST C-terminal" evidence="6">
    <location>
        <begin position="864"/>
        <end position="987"/>
    </location>
</feature>
<dbReference type="OrthoDB" id="4951845at2759"/>
<dbReference type="Pfam" id="PF04500">
    <property type="entry name" value="FLYWCH"/>
    <property type="match status" value="4"/>
</dbReference>
<protein>
    <submittedName>
        <fullName evidence="7">Glutathione S-transferase 1</fullName>
    </submittedName>
</protein>